<proteinExistence type="predicted"/>
<accession>A0A4P9YW62</accession>
<keyword evidence="4" id="KW-1185">Reference proteome</keyword>
<feature type="compositionally biased region" description="Basic residues" evidence="2">
    <location>
        <begin position="17"/>
        <end position="27"/>
    </location>
</feature>
<name>A0A4P9YW62_9FUNG</name>
<evidence type="ECO:0000256" key="1">
    <source>
        <dbReference type="SAM" id="Coils"/>
    </source>
</evidence>
<evidence type="ECO:0000313" key="3">
    <source>
        <dbReference type="EMBL" id="RKP24296.1"/>
    </source>
</evidence>
<feature type="coiled-coil region" evidence="1">
    <location>
        <begin position="139"/>
        <end position="166"/>
    </location>
</feature>
<feature type="compositionally biased region" description="Low complexity" evidence="2">
    <location>
        <begin position="1"/>
        <end position="16"/>
    </location>
</feature>
<reference evidence="4" key="1">
    <citation type="journal article" date="2018" name="Nat. Microbiol.">
        <title>Leveraging single-cell genomics to expand the fungal tree of life.</title>
        <authorList>
            <person name="Ahrendt S.R."/>
            <person name="Quandt C.A."/>
            <person name="Ciobanu D."/>
            <person name="Clum A."/>
            <person name="Salamov A."/>
            <person name="Andreopoulos B."/>
            <person name="Cheng J.F."/>
            <person name="Woyke T."/>
            <person name="Pelin A."/>
            <person name="Henrissat B."/>
            <person name="Reynolds N.K."/>
            <person name="Benny G.L."/>
            <person name="Smith M.E."/>
            <person name="James T.Y."/>
            <person name="Grigoriev I.V."/>
        </authorList>
    </citation>
    <scope>NUCLEOTIDE SEQUENCE [LARGE SCALE GENOMIC DNA]</scope>
    <source>
        <strain evidence="4">Benny S71-1</strain>
    </source>
</reference>
<evidence type="ECO:0000313" key="4">
    <source>
        <dbReference type="Proteomes" id="UP000278143"/>
    </source>
</evidence>
<dbReference type="AlphaFoldDB" id="A0A4P9YW62"/>
<feature type="compositionally biased region" description="Basic and acidic residues" evidence="2">
    <location>
        <begin position="324"/>
        <end position="334"/>
    </location>
</feature>
<feature type="compositionally biased region" description="Low complexity" evidence="2">
    <location>
        <begin position="311"/>
        <end position="323"/>
    </location>
</feature>
<dbReference type="Proteomes" id="UP000278143">
    <property type="component" value="Unassembled WGS sequence"/>
</dbReference>
<dbReference type="EMBL" id="KZ990321">
    <property type="protein sequence ID" value="RKP24296.1"/>
    <property type="molecule type" value="Genomic_DNA"/>
</dbReference>
<feature type="compositionally biased region" description="Polar residues" evidence="2">
    <location>
        <begin position="55"/>
        <end position="64"/>
    </location>
</feature>
<organism evidence="3 4">
    <name type="scientific">Syncephalis pseudoplumigaleata</name>
    <dbReference type="NCBI Taxonomy" id="1712513"/>
    <lineage>
        <taxon>Eukaryota</taxon>
        <taxon>Fungi</taxon>
        <taxon>Fungi incertae sedis</taxon>
        <taxon>Zoopagomycota</taxon>
        <taxon>Zoopagomycotina</taxon>
        <taxon>Zoopagomycetes</taxon>
        <taxon>Zoopagales</taxon>
        <taxon>Piptocephalidaceae</taxon>
        <taxon>Syncephalis</taxon>
    </lineage>
</organism>
<evidence type="ECO:0000256" key="2">
    <source>
        <dbReference type="SAM" id="MobiDB-lite"/>
    </source>
</evidence>
<gene>
    <name evidence="3" type="ORF">SYNPS1DRAFT_29939</name>
</gene>
<sequence>MAPPKAAKPAGPPKAAAPKKHTGRKPASRPTGSARPPRPARPSPNTIPNRKKGRSPSTTTKTSNARAPAQPKRAPPTRHSNHSPYFSSITEDDLGPTWLNYFRQHHHLTFTDAVIAAHVKSYTRKLERELQFAWWKAEVEDLGQKIKRLTAQKEVILNEAQQQYDERVRSLASTLDIPTSSVSSIPKRLAPDLIDIQYFRTALLYDEEEIKKNDARIRRERAMKMAAKVSRTNDDDAMDCLPTTTAATAPAAAGNAPTAATASDAQYATDAALAACMADSEAVFADFDDYYTQSPASSPEYRPAYSHRGTNARPSSSRNARPASSDKGKGPAAS</sequence>
<keyword evidence="1" id="KW-0175">Coiled coil</keyword>
<feature type="region of interest" description="Disordered" evidence="2">
    <location>
        <begin position="1"/>
        <end position="88"/>
    </location>
</feature>
<protein>
    <submittedName>
        <fullName evidence="3">Uncharacterized protein</fullName>
    </submittedName>
</protein>
<feature type="region of interest" description="Disordered" evidence="2">
    <location>
        <begin position="295"/>
        <end position="334"/>
    </location>
</feature>